<reference evidence="2" key="1">
    <citation type="submission" date="2020-05" db="EMBL/GenBank/DDBJ databases">
        <authorList>
            <person name="Chiriac C."/>
            <person name="Salcher M."/>
            <person name="Ghai R."/>
            <person name="Kavagutti S V."/>
        </authorList>
    </citation>
    <scope>NUCLEOTIDE SEQUENCE</scope>
</reference>
<dbReference type="EMBL" id="CAEZXB010000036">
    <property type="protein sequence ID" value="CAB4685144.1"/>
    <property type="molecule type" value="Genomic_DNA"/>
</dbReference>
<evidence type="ECO:0000313" key="2">
    <source>
        <dbReference type="EMBL" id="CAB4685144.1"/>
    </source>
</evidence>
<name>A0A6J6NK90_9ZZZZ</name>
<evidence type="ECO:0000259" key="1">
    <source>
        <dbReference type="Pfam" id="PF00561"/>
    </source>
</evidence>
<gene>
    <name evidence="2" type="ORF">UFOPK2342_01433</name>
</gene>
<organism evidence="2">
    <name type="scientific">freshwater metagenome</name>
    <dbReference type="NCBI Taxonomy" id="449393"/>
    <lineage>
        <taxon>unclassified sequences</taxon>
        <taxon>metagenomes</taxon>
        <taxon>ecological metagenomes</taxon>
    </lineage>
</organism>
<sequence>MADWLSMKISRHYITINTGKGARRVHYRVCGSGPALLMIHQSPRSGAEYERLMLEWGKEFTCIAPDSPGYGNSDPLNNADPKLADFADAVVEFMDAIGLTSAGCYGFHSGGAIAMNLHVRYPGKFTVLVSGGYPIWSDEEKAMFASSYLPRFLPQVYGDHLTWLWGRMLEQTWFFPWFDRRTETRMTVAHQDPTKAAPGIAEVLDAGDNYRFGYNAVLQADSDIPPADTKCAPVHIATYKADPLARQLSRLPQLPEGWSFSLAENPPEFEAWAIGMLHENVAPAPAKLNEDSSAGFIAVKNAKFDGLIHWSGPKDATTLTLHGPGRALELLPADGSLRIDLPGHGLSSDIDSSASLADWVDVISQAVASFEKLNCVSGEGISALLALALSATDKFACACAISAHIPVDIDRWISEIPDFTPDRFGTYLTRAWRIVRAGRYFWPWFDVKHGNDITFDPANETPESMALEHRALLRCRAQLPLTEVLLRADRAALQKNAAKIDCWELAPWAKDRADIWRP</sequence>
<accession>A0A6J6NK90</accession>
<dbReference type="SUPFAM" id="SSF53474">
    <property type="entry name" value="alpha/beta-Hydrolases"/>
    <property type="match status" value="2"/>
</dbReference>
<dbReference type="PANTHER" id="PTHR43798">
    <property type="entry name" value="MONOACYLGLYCEROL LIPASE"/>
    <property type="match status" value="1"/>
</dbReference>
<dbReference type="InterPro" id="IPR000073">
    <property type="entry name" value="AB_hydrolase_1"/>
</dbReference>
<dbReference type="InterPro" id="IPR029058">
    <property type="entry name" value="AB_hydrolase_fold"/>
</dbReference>
<dbReference type="Gene3D" id="3.40.50.1820">
    <property type="entry name" value="alpha/beta hydrolase"/>
    <property type="match status" value="2"/>
</dbReference>
<proteinExistence type="predicted"/>
<feature type="domain" description="AB hydrolase-1" evidence="1">
    <location>
        <begin position="34"/>
        <end position="158"/>
    </location>
</feature>
<dbReference type="InterPro" id="IPR050266">
    <property type="entry name" value="AB_hydrolase_sf"/>
</dbReference>
<protein>
    <submittedName>
        <fullName evidence="2">Unannotated protein</fullName>
    </submittedName>
</protein>
<dbReference type="AlphaFoldDB" id="A0A6J6NK90"/>
<dbReference type="Pfam" id="PF00561">
    <property type="entry name" value="Abhydrolase_1"/>
    <property type="match status" value="1"/>
</dbReference>